<keyword evidence="4 12" id="KW-0819">tRNA processing</keyword>
<dbReference type="InterPro" id="IPR035985">
    <property type="entry name" value="Ubiquitin-activating_enz"/>
</dbReference>
<dbReference type="UniPathway" id="UPA00988"/>
<keyword evidence="8" id="KW-0833">Ubl conjugation pathway</keyword>
<evidence type="ECO:0000256" key="1">
    <source>
        <dbReference type="ARBA" id="ARBA00004514"/>
    </source>
</evidence>
<dbReference type="AlphaFoldDB" id="A0A165K0N1"/>
<dbReference type="HAMAP" id="MF_03049">
    <property type="entry name" value="MOCS3_Uba4"/>
    <property type="match status" value="1"/>
</dbReference>
<feature type="binding site" evidence="12">
    <location>
        <position position="38"/>
    </location>
    <ligand>
        <name>ATP</name>
        <dbReference type="ChEBI" id="CHEBI:30616"/>
    </ligand>
</feature>
<protein>
    <recommendedName>
        <fullName evidence="13">Rhodanese domain-containing protein</fullName>
    </recommendedName>
</protein>
<proteinExistence type="inferred from homology"/>
<keyword evidence="7 12" id="KW-0547">Nucleotide-binding</keyword>
<feature type="binding site" evidence="12">
    <location>
        <position position="59"/>
    </location>
    <ligand>
        <name>ATP</name>
        <dbReference type="ChEBI" id="CHEBI:30616"/>
    </ligand>
</feature>
<gene>
    <name evidence="12" type="primary">UBA4</name>
    <name evidence="14" type="ORF">CALCODRAFT_479097</name>
</gene>
<reference evidence="14 15" key="1">
    <citation type="journal article" date="2016" name="Mol. Biol. Evol.">
        <title>Comparative Genomics of Early-Diverging Mushroom-Forming Fungi Provides Insights into the Origins of Lignocellulose Decay Capabilities.</title>
        <authorList>
            <person name="Nagy L.G."/>
            <person name="Riley R."/>
            <person name="Tritt A."/>
            <person name="Adam C."/>
            <person name="Daum C."/>
            <person name="Floudas D."/>
            <person name="Sun H."/>
            <person name="Yadav J.S."/>
            <person name="Pangilinan J."/>
            <person name="Larsson K.H."/>
            <person name="Matsuura K."/>
            <person name="Barry K."/>
            <person name="Labutti K."/>
            <person name="Kuo R."/>
            <person name="Ohm R.A."/>
            <person name="Bhattacharya S.S."/>
            <person name="Shirouzu T."/>
            <person name="Yoshinaga Y."/>
            <person name="Martin F.M."/>
            <person name="Grigoriev I.V."/>
            <person name="Hibbett D.S."/>
        </authorList>
    </citation>
    <scope>NUCLEOTIDE SEQUENCE [LARGE SCALE GENOMIC DNA]</scope>
    <source>
        <strain evidence="14 15">HHB12733</strain>
    </source>
</reference>
<dbReference type="GO" id="GO:0046872">
    <property type="term" value="F:metal ion binding"/>
    <property type="evidence" value="ECO:0007669"/>
    <property type="project" value="UniProtKB-KW"/>
</dbReference>
<dbReference type="InterPro" id="IPR045886">
    <property type="entry name" value="ThiF/MoeB/HesA"/>
</dbReference>
<feature type="binding site" evidence="12">
    <location>
        <position position="257"/>
    </location>
    <ligand>
        <name>Zn(2+)</name>
        <dbReference type="ChEBI" id="CHEBI:29105"/>
    </ligand>
</feature>
<name>A0A165K0N1_9BASI</name>
<dbReference type="GO" id="GO:0005829">
    <property type="term" value="C:cytosol"/>
    <property type="evidence" value="ECO:0007669"/>
    <property type="project" value="UniProtKB-SubCell"/>
</dbReference>
<evidence type="ECO:0000256" key="7">
    <source>
        <dbReference type="ARBA" id="ARBA00022741"/>
    </source>
</evidence>
<dbReference type="InParanoid" id="A0A165K0N1"/>
<keyword evidence="15" id="KW-1185">Reference proteome</keyword>
<feature type="binding site" evidence="12">
    <location>
        <begin position="66"/>
        <end position="70"/>
    </location>
    <ligand>
        <name>ATP</name>
        <dbReference type="ChEBI" id="CHEBI:30616"/>
    </ligand>
</feature>
<comment type="pathway">
    <text evidence="12">tRNA modification; 5-methoxycarbonylmethyl-2-thiouridine-tRNA biosynthesis.</text>
</comment>
<dbReference type="SUPFAM" id="SSF69572">
    <property type="entry name" value="Activating enzymes of the ubiquitin-like proteins"/>
    <property type="match status" value="1"/>
</dbReference>
<dbReference type="PANTHER" id="PTHR10953">
    <property type="entry name" value="UBIQUITIN-ACTIVATING ENZYME E1"/>
    <property type="match status" value="1"/>
</dbReference>
<dbReference type="PROSITE" id="PS50206">
    <property type="entry name" value="RHODANESE_3"/>
    <property type="match status" value="1"/>
</dbReference>
<keyword evidence="9 12" id="KW-0862">Zinc</keyword>
<comment type="similarity">
    <text evidence="12">In the N-terminal section; belongs to the HesA/MoeB/ThiF family. UBA4 subfamily.</text>
</comment>
<organism evidence="14 15">
    <name type="scientific">Calocera cornea HHB12733</name>
    <dbReference type="NCBI Taxonomy" id="1353952"/>
    <lineage>
        <taxon>Eukaryota</taxon>
        <taxon>Fungi</taxon>
        <taxon>Dikarya</taxon>
        <taxon>Basidiomycota</taxon>
        <taxon>Agaricomycotina</taxon>
        <taxon>Dacrymycetes</taxon>
        <taxon>Dacrymycetales</taxon>
        <taxon>Dacrymycetaceae</taxon>
        <taxon>Calocera</taxon>
    </lineage>
</organism>
<feature type="binding site" evidence="12">
    <location>
        <position position="83"/>
    </location>
    <ligand>
        <name>ATP</name>
        <dbReference type="ChEBI" id="CHEBI:30616"/>
    </ligand>
</feature>
<keyword evidence="3 12" id="KW-0808">Transferase</keyword>
<keyword evidence="11 12" id="KW-0511">Multifunctional enzyme</keyword>
<dbReference type="GO" id="GO:0032447">
    <property type="term" value="P:protein urmylation"/>
    <property type="evidence" value="ECO:0007669"/>
    <property type="project" value="TreeGrafter"/>
</dbReference>
<dbReference type="SMART" id="SM00450">
    <property type="entry name" value="RHOD"/>
    <property type="match status" value="1"/>
</dbReference>
<evidence type="ECO:0000259" key="13">
    <source>
        <dbReference type="PROSITE" id="PS50206"/>
    </source>
</evidence>
<feature type="binding site" evidence="12">
    <location>
        <position position="173"/>
    </location>
    <ligand>
        <name>Zn(2+)</name>
        <dbReference type="ChEBI" id="CHEBI:29105"/>
    </ligand>
</feature>
<dbReference type="PANTHER" id="PTHR10953:SF102">
    <property type="entry name" value="ADENYLYLTRANSFERASE AND SULFURTRANSFERASE MOCS3"/>
    <property type="match status" value="1"/>
</dbReference>
<keyword evidence="10 12" id="KW-0067">ATP-binding</keyword>
<evidence type="ECO:0000313" key="14">
    <source>
        <dbReference type="EMBL" id="KZT62508.1"/>
    </source>
</evidence>
<feature type="binding site" evidence="12">
    <location>
        <begin position="127"/>
        <end position="128"/>
    </location>
    <ligand>
        <name>ATP</name>
        <dbReference type="ChEBI" id="CHEBI:30616"/>
    </ligand>
</feature>
<evidence type="ECO:0000256" key="11">
    <source>
        <dbReference type="ARBA" id="ARBA00023268"/>
    </source>
</evidence>
<dbReference type="FunCoup" id="A0A165K0N1">
    <property type="interactions" value="414"/>
</dbReference>
<dbReference type="OrthoDB" id="10261062at2759"/>
<evidence type="ECO:0000256" key="12">
    <source>
        <dbReference type="HAMAP-Rule" id="MF_03049"/>
    </source>
</evidence>
<dbReference type="CDD" id="cd00757">
    <property type="entry name" value="ThiF_MoeB_HesA_family"/>
    <property type="match status" value="1"/>
</dbReference>
<dbReference type="Gene3D" id="3.40.250.10">
    <property type="entry name" value="Rhodanese-like domain"/>
    <property type="match status" value="1"/>
</dbReference>
<dbReference type="InterPro" id="IPR028885">
    <property type="entry name" value="MOCS3/Uba4"/>
</dbReference>
<keyword evidence="5" id="KW-0548">Nucleotidyltransferase</keyword>
<dbReference type="InterPro" id="IPR000594">
    <property type="entry name" value="ThiF_NAD_FAD-bd"/>
</dbReference>
<feature type="active site" description="Cysteine persulfide intermediate; for sulfurtransferase activity" evidence="12">
    <location>
        <position position="352"/>
    </location>
</feature>
<evidence type="ECO:0000256" key="2">
    <source>
        <dbReference type="ARBA" id="ARBA00022490"/>
    </source>
</evidence>
<comment type="cofactor">
    <cofactor evidence="12">
        <name>Zn(2+)</name>
        <dbReference type="ChEBI" id="CHEBI:29105"/>
    </cofactor>
    <text evidence="12">Binds 1 zinc ion per subunit.</text>
</comment>
<dbReference type="InterPro" id="IPR001763">
    <property type="entry name" value="Rhodanese-like_dom"/>
</dbReference>
<dbReference type="InterPro" id="IPR036873">
    <property type="entry name" value="Rhodanese-like_dom_sf"/>
</dbReference>
<dbReference type="Gene3D" id="3.40.50.720">
    <property type="entry name" value="NAD(P)-binding Rossmann-like Domain"/>
    <property type="match status" value="1"/>
</dbReference>
<evidence type="ECO:0000256" key="5">
    <source>
        <dbReference type="ARBA" id="ARBA00022695"/>
    </source>
</evidence>
<keyword evidence="6 12" id="KW-0479">Metal-binding</keyword>
<dbReference type="GO" id="GO:0042292">
    <property type="term" value="F:URM1 activating enzyme activity"/>
    <property type="evidence" value="ECO:0007669"/>
    <property type="project" value="TreeGrafter"/>
</dbReference>
<dbReference type="GO" id="GO:0002143">
    <property type="term" value="P:tRNA wobble position uridine thiolation"/>
    <property type="evidence" value="ECO:0007669"/>
    <property type="project" value="InterPro"/>
</dbReference>
<accession>A0A165K0N1</accession>
<feature type="binding site" evidence="12">
    <location>
        <position position="176"/>
    </location>
    <ligand>
        <name>Zn(2+)</name>
        <dbReference type="ChEBI" id="CHEBI:29105"/>
    </ligand>
</feature>
<dbReference type="GO" id="GO:0005524">
    <property type="term" value="F:ATP binding"/>
    <property type="evidence" value="ECO:0007669"/>
    <property type="project" value="UniProtKB-KW"/>
</dbReference>
<dbReference type="STRING" id="1353952.A0A165K0N1"/>
<dbReference type="EMBL" id="KV423916">
    <property type="protein sequence ID" value="KZT62508.1"/>
    <property type="molecule type" value="Genomic_DNA"/>
</dbReference>
<feature type="domain" description="Rhodanese" evidence="13">
    <location>
        <begin position="303"/>
        <end position="395"/>
    </location>
</feature>
<evidence type="ECO:0000313" key="15">
    <source>
        <dbReference type="Proteomes" id="UP000076842"/>
    </source>
</evidence>
<evidence type="ECO:0000256" key="10">
    <source>
        <dbReference type="ARBA" id="ARBA00022840"/>
    </source>
</evidence>
<dbReference type="Pfam" id="PF00899">
    <property type="entry name" value="ThiF"/>
    <property type="match status" value="1"/>
</dbReference>
<dbReference type="FunFam" id="3.40.50.720:FF:000033">
    <property type="entry name" value="Adenylyltransferase and sulfurtransferase MOCS3"/>
    <property type="match status" value="1"/>
</dbReference>
<dbReference type="GO" id="GO:0070566">
    <property type="term" value="F:adenylyltransferase activity"/>
    <property type="evidence" value="ECO:0007669"/>
    <property type="project" value="InterPro"/>
</dbReference>
<sequence length="397" mass="42529">MPLEDYKRYGRQMILEDFGLPAQLKLRSARVLVVGAGGLGCPALQYLAAAGVGTIGIVDPDDVDVSNLHRQVLHTSARQGWPKALSAKAALEAINPTLYIIPHITSLNSTNALPIISSYDIVLDCTDNPATRYLISDACIALDKSLVSGAAIRYDGQLSVYNLPLQSGGRGPCYRCLWPTPPKQEEIGTCEEVGVLGPVTGVIGVLQAQTAIQLVAELGPYASSETATPTLLIFSALGSPMFRSLKVRPRRKDCPACGREGGARELVERGEYVAFCGGVREDLEATGKRDGEERVGVEVLEARRGEVDVLDVRSKEEFSICHLPGARNVPLGTLIRDPLAQLSPGKETYVVCKLGNDSQVAACALRTVLGADADRVKDVVGGLRAWSTEVDPSFPMY</sequence>
<evidence type="ECO:0000256" key="9">
    <source>
        <dbReference type="ARBA" id="ARBA00022833"/>
    </source>
</evidence>
<evidence type="ECO:0000256" key="4">
    <source>
        <dbReference type="ARBA" id="ARBA00022694"/>
    </source>
</evidence>
<feature type="active site" description="Glycyl thioester intermediate; for adenylyltransferase activity" evidence="12">
    <location>
        <position position="190"/>
    </location>
</feature>
<dbReference type="GO" id="GO:0004792">
    <property type="term" value="F:thiosulfate-cyanide sulfurtransferase activity"/>
    <property type="evidence" value="ECO:0007669"/>
    <property type="project" value="TreeGrafter"/>
</dbReference>
<evidence type="ECO:0000256" key="8">
    <source>
        <dbReference type="ARBA" id="ARBA00022786"/>
    </source>
</evidence>
<feature type="binding site" evidence="12">
    <location>
        <position position="254"/>
    </location>
    <ligand>
        <name>Zn(2+)</name>
        <dbReference type="ChEBI" id="CHEBI:29105"/>
    </ligand>
</feature>
<dbReference type="Proteomes" id="UP000076842">
    <property type="component" value="Unassembled WGS sequence"/>
</dbReference>
<evidence type="ECO:0000256" key="6">
    <source>
        <dbReference type="ARBA" id="ARBA00022723"/>
    </source>
</evidence>
<comment type="subcellular location">
    <subcellularLocation>
        <location evidence="1">Cytoplasm</location>
        <location evidence="1">Cytosol</location>
    </subcellularLocation>
</comment>
<keyword evidence="2 12" id="KW-0963">Cytoplasm</keyword>
<evidence type="ECO:0000256" key="3">
    <source>
        <dbReference type="ARBA" id="ARBA00022679"/>
    </source>
</evidence>
<dbReference type="Pfam" id="PF00581">
    <property type="entry name" value="Rhodanese"/>
    <property type="match status" value="1"/>
</dbReference>